<evidence type="ECO:0000259" key="4">
    <source>
        <dbReference type="Pfam" id="PF08669"/>
    </source>
</evidence>
<dbReference type="Proteomes" id="UP000252706">
    <property type="component" value="Unassembled WGS sequence"/>
</dbReference>
<dbReference type="Pfam" id="PF08669">
    <property type="entry name" value="GCV_T_C"/>
    <property type="match status" value="1"/>
</dbReference>
<organism evidence="6 7">
    <name type="scientific">Phaeobacter gallaeciensis</name>
    <dbReference type="NCBI Taxonomy" id="60890"/>
    <lineage>
        <taxon>Bacteria</taxon>
        <taxon>Pseudomonadati</taxon>
        <taxon>Pseudomonadota</taxon>
        <taxon>Alphaproteobacteria</taxon>
        <taxon>Rhodobacterales</taxon>
        <taxon>Roseobacteraceae</taxon>
        <taxon>Phaeobacter</taxon>
    </lineage>
</organism>
<dbReference type="InterPro" id="IPR029043">
    <property type="entry name" value="GcvT/YgfZ_C"/>
</dbReference>
<sequence>MSRLSDGGMIDREITLNFTFDGQPMVGHPGDTIASALLANGQHLVARSIKYHRPRGIMSAGLEEPSALVTVRDETGSTPNLKVTEVSLRDGLEVSSQNNWPSLTYDRGATLALGGKSLSAGFYYKTFKWPRKAWQTTYAPIIRKAAGHGEVDATPDTALYDKRRKACDVLVIGSGATGLSAAITAAQSGATTIVLEQDSILGGTLLSSDATIAEQTATHWAEDAADALVSLSNVTVMTSTLAFGQYDHGLVQAVEQQTAGSAARSILWKIRAQKIILAAGAIERPIVFPGNDRPGIMLAGALQTYVRRFAVVPGKRAVVAVAEPNARADTIRTLEHAGVEIAASLNAGDQILSTQGRLRVSGLTWRNTQGHRQKVACDLVAMSAGWMPTAHLFAQMGQPLEFDANTQSLLPPQTDGPLRPVGGARGVLNLRDCIADGKVAAHQVLAELQMHKHLSLTPPAPTATPPQGFGSGKGKAFVDFQNDVTRDDIALAQREGYTDIELTKRYTTLGMGTDQGKTSWTNGILEIAALTGEDPAKIGHTTYRPAYSPVSLGALIGTEVGEQMLPTRRTPFHAGFEKLGCVYQTSGDWLYSRYFPKAGETMEQAITRECHAVRRGLGCVDMSTLGKIDVKGPDALEFLSRLYCNNFAKIKVGRLRYALMLREDGYVFDDGTIARLSDTHFVVTATTANAGSVWRHMRKSAQLDWPELDVVLTSVSDHWASLAIAGPHARDLLIALNPDFDVSPAAFPFASVREGHLGGLPVRVFSVSFSGELSYEINVPAGFADTLLSRVIAGGEQWDITPYGLETLDVLRIEKGHLSIGTEVDGRRTPADLGLGGMVSHTKGFVGRALLQRKALQKDNRAQLVGLESKDGATPIPIAAHLCTAPLGNGGPMQTCGYLTAAIHSPTLDHPIALAFLEDGQNRMGEVLWAHSPIAGKSVQVRVTAPCAYDPKGERLNA</sequence>
<dbReference type="PANTHER" id="PTHR43757:SF2">
    <property type="entry name" value="AMINOMETHYLTRANSFERASE, MITOCHONDRIAL"/>
    <property type="match status" value="1"/>
</dbReference>
<feature type="domain" description="Aminomethyltransferase C-terminal" evidence="4">
    <location>
        <begin position="863"/>
        <end position="950"/>
    </location>
</feature>
<protein>
    <submittedName>
        <fullName evidence="6">Sarcosine oxidase subunit alpha</fullName>
    </submittedName>
</protein>
<gene>
    <name evidence="6" type="ORF">DS909_14010</name>
</gene>
<dbReference type="InterPro" id="IPR036188">
    <property type="entry name" value="FAD/NAD-bd_sf"/>
</dbReference>
<dbReference type="SUPFAM" id="SSF51905">
    <property type="entry name" value="FAD/NAD(P)-binding domain"/>
    <property type="match status" value="1"/>
</dbReference>
<comment type="caution">
    <text evidence="6">The sequence shown here is derived from an EMBL/GenBank/DDBJ whole genome shotgun (WGS) entry which is preliminary data.</text>
</comment>
<accession>A0A366WUF9</accession>
<dbReference type="InterPro" id="IPR041117">
    <property type="entry name" value="SoxA_A3"/>
</dbReference>
<dbReference type="AlphaFoldDB" id="A0A366WUF9"/>
<dbReference type="GO" id="GO:0016491">
    <property type="term" value="F:oxidoreductase activity"/>
    <property type="evidence" value="ECO:0007669"/>
    <property type="project" value="UniProtKB-KW"/>
</dbReference>
<feature type="domain" description="GCVT N-terminal" evidence="3">
    <location>
        <begin position="573"/>
        <end position="843"/>
    </location>
</feature>
<evidence type="ECO:0000256" key="2">
    <source>
        <dbReference type="ARBA" id="ARBA00023002"/>
    </source>
</evidence>
<dbReference type="InterPro" id="IPR028896">
    <property type="entry name" value="GcvT/YgfZ/DmdA"/>
</dbReference>
<evidence type="ECO:0000313" key="6">
    <source>
        <dbReference type="EMBL" id="RBW53615.1"/>
    </source>
</evidence>
<evidence type="ECO:0000259" key="5">
    <source>
        <dbReference type="Pfam" id="PF17806"/>
    </source>
</evidence>
<dbReference type="PRINTS" id="PR00368">
    <property type="entry name" value="FADPNR"/>
</dbReference>
<dbReference type="Gene3D" id="3.30.1360.120">
    <property type="entry name" value="Probable tRNA modification gtpase trme, domain 1"/>
    <property type="match status" value="1"/>
</dbReference>
<dbReference type="Gene3D" id="3.50.50.60">
    <property type="entry name" value="FAD/NAD(P)-binding domain"/>
    <property type="match status" value="1"/>
</dbReference>
<evidence type="ECO:0000259" key="3">
    <source>
        <dbReference type="Pfam" id="PF01571"/>
    </source>
</evidence>
<comment type="similarity">
    <text evidence="1">Belongs to the GcvT family.</text>
</comment>
<dbReference type="Pfam" id="PF17806">
    <property type="entry name" value="SO_alpha_A3"/>
    <property type="match status" value="1"/>
</dbReference>
<dbReference type="RefSeq" id="WP_113824092.1">
    <property type="nucleotide sequence ID" value="NZ_QOCE01000034.1"/>
</dbReference>
<name>A0A366WUF9_9RHOB</name>
<dbReference type="InterPro" id="IPR013977">
    <property type="entry name" value="GcvT_C"/>
</dbReference>
<dbReference type="InterPro" id="IPR006222">
    <property type="entry name" value="GCVT_N"/>
</dbReference>
<dbReference type="SUPFAM" id="SSF103025">
    <property type="entry name" value="Folate-binding domain"/>
    <property type="match status" value="1"/>
</dbReference>
<dbReference type="Pfam" id="PF12831">
    <property type="entry name" value="FAD_oxidored"/>
    <property type="match status" value="1"/>
</dbReference>
<evidence type="ECO:0000256" key="1">
    <source>
        <dbReference type="ARBA" id="ARBA00008609"/>
    </source>
</evidence>
<feature type="domain" description="SoxA A3" evidence="5">
    <location>
        <begin position="473"/>
        <end position="555"/>
    </location>
</feature>
<keyword evidence="2" id="KW-0560">Oxidoreductase</keyword>
<evidence type="ECO:0000313" key="7">
    <source>
        <dbReference type="Proteomes" id="UP000252706"/>
    </source>
</evidence>
<reference evidence="6 7" key="1">
    <citation type="submission" date="2018-07" db="EMBL/GenBank/DDBJ databases">
        <title>Modular assembly of carbohydrate-degrading microbial communities in the ocean.</title>
        <authorList>
            <person name="Enke T.N."/>
            <person name="Datta M.S."/>
            <person name="Schwartzman J.A."/>
            <person name="Cermak N."/>
            <person name="Schmitz D.A."/>
            <person name="Barrere J."/>
            <person name="Cordero O.X."/>
        </authorList>
    </citation>
    <scope>NUCLEOTIDE SEQUENCE [LARGE SCALE GENOMIC DNA]</scope>
    <source>
        <strain evidence="6 7">C3M10</strain>
    </source>
</reference>
<dbReference type="PRINTS" id="PR00469">
    <property type="entry name" value="PNDRDTASEII"/>
</dbReference>
<dbReference type="OrthoDB" id="5287468at2"/>
<dbReference type="SUPFAM" id="SSF101790">
    <property type="entry name" value="Aminomethyltransferase beta-barrel domain"/>
    <property type="match status" value="1"/>
</dbReference>
<dbReference type="Pfam" id="PF13510">
    <property type="entry name" value="Fer2_4"/>
    <property type="match status" value="1"/>
</dbReference>
<dbReference type="PANTHER" id="PTHR43757">
    <property type="entry name" value="AMINOMETHYLTRANSFERASE"/>
    <property type="match status" value="1"/>
</dbReference>
<proteinExistence type="inferred from homology"/>
<dbReference type="InterPro" id="IPR042204">
    <property type="entry name" value="2Fe-2S-bd_N"/>
</dbReference>
<dbReference type="EMBL" id="QOCE01000034">
    <property type="protein sequence ID" value="RBW53615.1"/>
    <property type="molecule type" value="Genomic_DNA"/>
</dbReference>
<dbReference type="Gene3D" id="3.10.20.440">
    <property type="entry name" value="2Fe-2S iron-sulphur cluster binding domain, sarcosine oxidase, alpha subunit, N-terminal domain"/>
    <property type="match status" value="1"/>
</dbReference>
<dbReference type="Pfam" id="PF01571">
    <property type="entry name" value="GCV_T"/>
    <property type="match status" value="1"/>
</dbReference>
<dbReference type="InterPro" id="IPR027266">
    <property type="entry name" value="TrmE/GcvT-like"/>
</dbReference>